<dbReference type="Proteomes" id="UP000087766">
    <property type="component" value="Chromosome 8"/>
</dbReference>
<reference evidence="2" key="2">
    <citation type="submission" date="2025-08" db="UniProtKB">
        <authorList>
            <consortium name="RefSeq"/>
        </authorList>
    </citation>
    <scope>IDENTIFICATION</scope>
    <source>
        <tissue evidence="2">Leaf</tissue>
    </source>
</reference>
<name>A0A3Q0F997_VIGRR</name>
<dbReference type="GeneID" id="111242308"/>
<gene>
    <name evidence="2" type="primary">LOC111242308</name>
</gene>
<reference evidence="1" key="1">
    <citation type="journal article" date="2014" name="Nat. Commun.">
        <title>Genome sequence of mungbean and insights into evolution within Vigna species.</title>
        <authorList>
            <person name="Kang Y.J."/>
            <person name="Kim S.K."/>
            <person name="Kim M.Y."/>
            <person name="Lestari P."/>
            <person name="Kim K.H."/>
            <person name="Ha B.K."/>
            <person name="Jun T.H."/>
            <person name="Hwang W.J."/>
            <person name="Lee T."/>
            <person name="Lee J."/>
            <person name="Shim S."/>
            <person name="Yoon M.Y."/>
            <person name="Jang Y.E."/>
            <person name="Han K.S."/>
            <person name="Taeprayoon P."/>
            <person name="Yoon N."/>
            <person name="Somta P."/>
            <person name="Tanya P."/>
            <person name="Kim K.S."/>
            <person name="Gwag J.G."/>
            <person name="Moon J.K."/>
            <person name="Lee Y.H."/>
            <person name="Park B.S."/>
            <person name="Bombarely A."/>
            <person name="Doyle J.J."/>
            <person name="Jackson S.A."/>
            <person name="Schafleitner R."/>
            <person name="Srinives P."/>
            <person name="Varshney R.K."/>
            <person name="Lee S.H."/>
        </authorList>
    </citation>
    <scope>NUCLEOTIDE SEQUENCE [LARGE SCALE GENOMIC DNA]</scope>
    <source>
        <strain evidence="1">cv. VC1973A</strain>
    </source>
</reference>
<dbReference type="AlphaFoldDB" id="A0A3Q0F997"/>
<dbReference type="RefSeq" id="XP_022640635.1">
    <property type="nucleotide sequence ID" value="XM_022784914.1"/>
</dbReference>
<proteinExistence type="predicted"/>
<protein>
    <submittedName>
        <fullName evidence="2">Uncharacterized protein LOC111242308 isoform X3</fullName>
    </submittedName>
</protein>
<keyword evidence="1" id="KW-1185">Reference proteome</keyword>
<evidence type="ECO:0000313" key="1">
    <source>
        <dbReference type="Proteomes" id="UP000087766"/>
    </source>
</evidence>
<accession>A0A3Q0F997</accession>
<organism evidence="1 2">
    <name type="scientific">Vigna radiata var. radiata</name>
    <name type="common">Mung bean</name>
    <name type="synonym">Phaseolus aureus</name>
    <dbReference type="NCBI Taxonomy" id="3916"/>
    <lineage>
        <taxon>Eukaryota</taxon>
        <taxon>Viridiplantae</taxon>
        <taxon>Streptophyta</taxon>
        <taxon>Embryophyta</taxon>
        <taxon>Tracheophyta</taxon>
        <taxon>Spermatophyta</taxon>
        <taxon>Magnoliopsida</taxon>
        <taxon>eudicotyledons</taxon>
        <taxon>Gunneridae</taxon>
        <taxon>Pentapetalae</taxon>
        <taxon>rosids</taxon>
        <taxon>fabids</taxon>
        <taxon>Fabales</taxon>
        <taxon>Fabaceae</taxon>
        <taxon>Papilionoideae</taxon>
        <taxon>50 kb inversion clade</taxon>
        <taxon>NPAAA clade</taxon>
        <taxon>indigoferoid/millettioid clade</taxon>
        <taxon>Phaseoleae</taxon>
        <taxon>Vigna</taxon>
    </lineage>
</organism>
<sequence>MARVAGDAKEEEEFDGLRCVLLDEANSGNAMRESRDEDKADTVTNTTKMVLHATMMKRFKIAELVVNLKALNSQVNFFLAGNVESLDDLVKEFVSADDNAKRQYIPNLRRKLTSTWVLLPDMAAST</sequence>
<evidence type="ECO:0000313" key="2">
    <source>
        <dbReference type="RefSeq" id="XP_022640635.1"/>
    </source>
</evidence>